<name>A0AAV9QLF5_9PEZI</name>
<dbReference type="AlphaFoldDB" id="A0AAV9QLF5"/>
<dbReference type="SUPFAM" id="SSF50475">
    <property type="entry name" value="FMN-binding split barrel"/>
    <property type="match status" value="1"/>
</dbReference>
<proteinExistence type="predicted"/>
<dbReference type="PANTHER" id="PTHR28243">
    <property type="entry name" value="AGL049CP"/>
    <property type="match status" value="1"/>
</dbReference>
<dbReference type="InterPro" id="IPR024624">
    <property type="entry name" value="Pyridox_Oxase_Alr4036_FMN-bd"/>
</dbReference>
<dbReference type="Proteomes" id="UP001345827">
    <property type="component" value="Unassembled WGS sequence"/>
</dbReference>
<evidence type="ECO:0000313" key="3">
    <source>
        <dbReference type="Proteomes" id="UP001345827"/>
    </source>
</evidence>
<dbReference type="Gene3D" id="2.30.110.10">
    <property type="entry name" value="Electron Transport, Fmn-binding Protein, Chain A"/>
    <property type="match status" value="1"/>
</dbReference>
<dbReference type="Pfam" id="PF12766">
    <property type="entry name" value="Pyridox_oxase_2"/>
    <property type="match status" value="1"/>
</dbReference>
<accession>A0AAV9QLF5</accession>
<comment type="caution">
    <text evidence="2">The sequence shown here is derived from an EMBL/GenBank/DDBJ whole genome shotgun (WGS) entry which is preliminary data.</text>
</comment>
<dbReference type="InterPro" id="IPR012349">
    <property type="entry name" value="Split_barrel_FMN-bd"/>
</dbReference>
<dbReference type="PANTHER" id="PTHR28243:SF1">
    <property type="entry name" value="PYRIDOXAMINE 5'-PHOSPHATE OXIDASE ALR4036 FAMILY FMN-BINDING DOMAIN-CONTAINING PROTEIN"/>
    <property type="match status" value="1"/>
</dbReference>
<dbReference type="GO" id="GO:0010181">
    <property type="term" value="F:FMN binding"/>
    <property type="evidence" value="ECO:0007669"/>
    <property type="project" value="InterPro"/>
</dbReference>
<feature type="domain" description="Pyridoxamine 5'-phosphate oxidase Alr4036 family FMN-binding" evidence="1">
    <location>
        <begin position="11"/>
        <end position="138"/>
    </location>
</feature>
<evidence type="ECO:0000259" key="1">
    <source>
        <dbReference type="Pfam" id="PF12766"/>
    </source>
</evidence>
<reference evidence="2 3" key="1">
    <citation type="submission" date="2023-06" db="EMBL/GenBank/DDBJ databases">
        <title>Black Yeasts Isolated from many extreme environments.</title>
        <authorList>
            <person name="Coleine C."/>
            <person name="Stajich J.E."/>
            <person name="Selbmann L."/>
        </authorList>
    </citation>
    <scope>NUCLEOTIDE SEQUENCE [LARGE SCALE GENOMIC DNA]</scope>
    <source>
        <strain evidence="2 3">CCFEE 5887</strain>
    </source>
</reference>
<protein>
    <recommendedName>
        <fullName evidence="1">Pyridoxamine 5'-phosphate oxidase Alr4036 family FMN-binding domain-containing protein</fullName>
    </recommendedName>
</protein>
<dbReference type="EMBL" id="JAXLQG010000002">
    <property type="protein sequence ID" value="KAK5544017.1"/>
    <property type="molecule type" value="Genomic_DNA"/>
</dbReference>
<gene>
    <name evidence="2" type="ORF">LTR25_001632</name>
</gene>
<sequence length="305" mass="33488">MSPHPTSTTTAPWKQKFQEHLEKSAGNRGAGAEFMLATVTKDGFPRVRTCIFRGFWATLPENEHNKLPKNAPIYESDCPTFTTDARMSKTFDIFATGKGKGDLAQSRSGSGGGGPVEAVYWVKDTNTQWRVRGKCWIIGPDDIEGGEEAQNSGTVTVKAELGRYMRTKEGHAEQNKDWSWKCETENHFENLSPMMRGSFKNPEPGKALDLGKDEQAGEGLGQKAGHLSDEPLARKNFRVCVITPEQVEAVDLTDPANAKRQVWTLAEEAGGPGGRQPSETIGLQARKGWSAVEVSLNLDMSLHIL</sequence>
<evidence type="ECO:0000313" key="2">
    <source>
        <dbReference type="EMBL" id="KAK5544017.1"/>
    </source>
</evidence>
<keyword evidence="3" id="KW-1185">Reference proteome</keyword>
<organism evidence="2 3">
    <name type="scientific">Vermiconidia calcicola</name>
    <dbReference type="NCBI Taxonomy" id="1690605"/>
    <lineage>
        <taxon>Eukaryota</taxon>
        <taxon>Fungi</taxon>
        <taxon>Dikarya</taxon>
        <taxon>Ascomycota</taxon>
        <taxon>Pezizomycotina</taxon>
        <taxon>Dothideomycetes</taxon>
        <taxon>Dothideomycetidae</taxon>
        <taxon>Mycosphaerellales</taxon>
        <taxon>Extremaceae</taxon>
        <taxon>Vermiconidia</taxon>
    </lineage>
</organism>